<evidence type="ECO:0000313" key="5">
    <source>
        <dbReference type="Proteomes" id="UP000314980"/>
    </source>
</evidence>
<dbReference type="AlphaFoldDB" id="A0A4W6FQW0"/>
<keyword evidence="1" id="KW-1015">Disulfide bond</keyword>
<dbReference type="Proteomes" id="UP000314980">
    <property type="component" value="Unassembled WGS sequence"/>
</dbReference>
<keyword evidence="5" id="KW-1185">Reference proteome</keyword>
<gene>
    <name evidence="4 6" type="primary">LOC108875816</name>
</gene>
<evidence type="ECO:0000313" key="6">
    <source>
        <dbReference type="RefSeq" id="XP_018520470.2"/>
    </source>
</evidence>
<evidence type="ECO:0000259" key="3">
    <source>
        <dbReference type="PROSITE" id="PS50041"/>
    </source>
</evidence>
<dbReference type="Ensembl" id="ENSLCAT00010054294.1">
    <property type="protein sequence ID" value="ENSLCAP00010052930.1"/>
    <property type="gene ID" value="ENSLCAG00010024628.1"/>
</dbReference>
<proteinExistence type="predicted"/>
<keyword evidence="2" id="KW-0732">Signal</keyword>
<evidence type="ECO:0000313" key="4">
    <source>
        <dbReference type="Ensembl" id="ENSLCAP00010052930.1"/>
    </source>
</evidence>
<dbReference type="InterPro" id="IPR016186">
    <property type="entry name" value="C-type_lectin-like/link_sf"/>
</dbReference>
<dbReference type="InterPro" id="IPR016187">
    <property type="entry name" value="CTDL_fold"/>
</dbReference>
<organism evidence="4 5">
    <name type="scientific">Lates calcarifer</name>
    <name type="common">Barramundi</name>
    <name type="synonym">Holocentrus calcarifer</name>
    <dbReference type="NCBI Taxonomy" id="8187"/>
    <lineage>
        <taxon>Eukaryota</taxon>
        <taxon>Metazoa</taxon>
        <taxon>Chordata</taxon>
        <taxon>Craniata</taxon>
        <taxon>Vertebrata</taxon>
        <taxon>Euteleostomi</taxon>
        <taxon>Actinopterygii</taxon>
        <taxon>Neopterygii</taxon>
        <taxon>Teleostei</taxon>
        <taxon>Neoteleostei</taxon>
        <taxon>Acanthomorphata</taxon>
        <taxon>Carangaria</taxon>
        <taxon>Carangaria incertae sedis</taxon>
        <taxon>Centropomidae</taxon>
        <taxon>Lates</taxon>
    </lineage>
</organism>
<dbReference type="GeneTree" id="ENSGT00940000163460"/>
<protein>
    <submittedName>
        <fullName evidence="6">C-type mannose receptor 2-like</fullName>
    </submittedName>
</protein>
<dbReference type="InterPro" id="IPR001304">
    <property type="entry name" value="C-type_lectin-like"/>
</dbReference>
<reference evidence="6" key="2">
    <citation type="submission" date="2025-04" db="UniProtKB">
        <authorList>
            <consortium name="RefSeq"/>
        </authorList>
    </citation>
    <scope>IDENTIFICATION</scope>
    <source>
        <tissue evidence="6">Brain</tissue>
    </source>
</reference>
<feature type="domain" description="C-type lectin" evidence="3">
    <location>
        <begin position="129"/>
        <end position="247"/>
    </location>
</feature>
<evidence type="ECO:0000256" key="1">
    <source>
        <dbReference type="ARBA" id="ARBA00023157"/>
    </source>
</evidence>
<dbReference type="InParanoid" id="A0A4W6FQW0"/>
<dbReference type="PANTHER" id="PTHR45784">
    <property type="entry name" value="C-TYPE LECTIN DOMAIN FAMILY 20 MEMBER A-RELATED"/>
    <property type="match status" value="1"/>
</dbReference>
<evidence type="ECO:0000256" key="2">
    <source>
        <dbReference type="SAM" id="SignalP"/>
    </source>
</evidence>
<dbReference type="SMART" id="SM00034">
    <property type="entry name" value="CLECT"/>
    <property type="match status" value="2"/>
</dbReference>
<dbReference type="InterPro" id="IPR018378">
    <property type="entry name" value="C-type_lectin_CS"/>
</dbReference>
<dbReference type="RefSeq" id="XP_018520470.2">
    <property type="nucleotide sequence ID" value="XM_018664954.2"/>
</dbReference>
<feature type="signal peptide" evidence="2">
    <location>
        <begin position="1"/>
        <end position="18"/>
    </location>
</feature>
<dbReference type="PROSITE" id="PS00615">
    <property type="entry name" value="C_TYPE_LECTIN_1"/>
    <property type="match status" value="1"/>
</dbReference>
<dbReference type="Gene3D" id="3.10.100.10">
    <property type="entry name" value="Mannose-Binding Protein A, subunit A"/>
    <property type="match status" value="2"/>
</dbReference>
<dbReference type="OrthoDB" id="5858677at2759"/>
<dbReference type="Pfam" id="PF00059">
    <property type="entry name" value="Lectin_C"/>
    <property type="match status" value="2"/>
</dbReference>
<dbReference type="GeneID" id="108875816"/>
<dbReference type="Proteomes" id="UP000694890">
    <property type="component" value="Linkage group LG5"/>
</dbReference>
<sequence>MTIERAILFIFLCMVVEGRVGKHHYINFAMKWLDAQQYCRQHYTDLSSVNSQSDQDELMQAAGTGNVTEGWIGLRRDPKNNTAWKWSAGGGITYENWGPKQPDNYAEVEDSVQLLNDGYWNDKDGRLPLPFYCVSITLKKEKKSWEEALEHCRNNSTNLPSLLSKTDLLQVQGVIQEIHITDSVWIGLRYLRDHWLWVNNDSLEYEDWPQGEGQDHQCPIQKRCGAVTISETWENRNCQDKLSFICV</sequence>
<dbReference type="SUPFAM" id="SSF56436">
    <property type="entry name" value="C-type lectin-like"/>
    <property type="match status" value="2"/>
</dbReference>
<reference evidence="5" key="1">
    <citation type="submission" date="2015-09" db="EMBL/GenBank/DDBJ databases">
        <authorList>
            <person name="Sai Rama Sridatta P."/>
        </authorList>
    </citation>
    <scope>NUCLEOTIDE SEQUENCE [LARGE SCALE GENOMIC DNA]</scope>
</reference>
<dbReference type="KEGG" id="lcf:108875816"/>
<dbReference type="PANTHER" id="PTHR45784:SF8">
    <property type="entry name" value="C-TYPE MANNOSE RECEPTOR 2-RELATED"/>
    <property type="match status" value="1"/>
</dbReference>
<name>A0A4W6FQW0_LATCA</name>
<feature type="domain" description="C-type lectin" evidence="3">
    <location>
        <begin position="20"/>
        <end position="134"/>
    </location>
</feature>
<reference evidence="4" key="3">
    <citation type="submission" date="2025-05" db="UniProtKB">
        <authorList>
            <consortium name="Ensembl"/>
        </authorList>
    </citation>
    <scope>IDENTIFICATION</scope>
</reference>
<dbReference type="PROSITE" id="PS50041">
    <property type="entry name" value="C_TYPE_LECTIN_2"/>
    <property type="match status" value="2"/>
</dbReference>
<accession>A0A4W6FQW0</accession>
<feature type="chain" id="PRO_5044613865" evidence="2">
    <location>
        <begin position="19"/>
        <end position="247"/>
    </location>
</feature>